<evidence type="ECO:0000256" key="4">
    <source>
        <dbReference type="ARBA" id="ARBA00022517"/>
    </source>
</evidence>
<name>A0AAN6GP73_9BASI</name>
<evidence type="ECO:0000256" key="3">
    <source>
        <dbReference type="ARBA" id="ARBA00012552"/>
    </source>
</evidence>
<dbReference type="Gene3D" id="3.40.50.300">
    <property type="entry name" value="P-loop containing nucleotide triphosphate hydrolases"/>
    <property type="match status" value="2"/>
</dbReference>
<organism evidence="18 19">
    <name type="scientific">Tilletia horrida</name>
    <dbReference type="NCBI Taxonomy" id="155126"/>
    <lineage>
        <taxon>Eukaryota</taxon>
        <taxon>Fungi</taxon>
        <taxon>Dikarya</taxon>
        <taxon>Basidiomycota</taxon>
        <taxon>Ustilaginomycotina</taxon>
        <taxon>Exobasidiomycetes</taxon>
        <taxon>Tilletiales</taxon>
        <taxon>Tilletiaceae</taxon>
        <taxon>Tilletia</taxon>
    </lineage>
</organism>
<evidence type="ECO:0000256" key="6">
    <source>
        <dbReference type="ARBA" id="ARBA00022741"/>
    </source>
</evidence>
<feature type="compositionally biased region" description="Basic residues" evidence="14">
    <location>
        <begin position="34"/>
        <end position="46"/>
    </location>
</feature>
<evidence type="ECO:0000256" key="10">
    <source>
        <dbReference type="ARBA" id="ARBA00023242"/>
    </source>
</evidence>
<evidence type="ECO:0000256" key="7">
    <source>
        <dbReference type="ARBA" id="ARBA00022801"/>
    </source>
</evidence>
<dbReference type="PROSITE" id="PS51195">
    <property type="entry name" value="Q_MOTIF"/>
    <property type="match status" value="1"/>
</dbReference>
<proteinExistence type="inferred from homology"/>
<evidence type="ECO:0000256" key="9">
    <source>
        <dbReference type="ARBA" id="ARBA00022840"/>
    </source>
</evidence>
<dbReference type="SMART" id="SM00487">
    <property type="entry name" value="DEXDc"/>
    <property type="match status" value="1"/>
</dbReference>
<dbReference type="EC" id="3.6.4.13" evidence="3"/>
<keyword evidence="9 13" id="KW-0067">ATP-binding</keyword>
<evidence type="ECO:0000256" key="14">
    <source>
        <dbReference type="SAM" id="MobiDB-lite"/>
    </source>
</evidence>
<keyword evidence="5" id="KW-0698">rRNA processing</keyword>
<comment type="subcellular location">
    <subcellularLocation>
        <location evidence="1">Nucleus</location>
        <location evidence="1">Nucleolus</location>
    </subcellularLocation>
</comment>
<dbReference type="Pfam" id="PF00270">
    <property type="entry name" value="DEAD"/>
    <property type="match status" value="1"/>
</dbReference>
<feature type="short sequence motif" description="Q motif" evidence="12">
    <location>
        <begin position="175"/>
        <end position="203"/>
    </location>
</feature>
<dbReference type="InterPro" id="IPR014001">
    <property type="entry name" value="Helicase_ATP-bd"/>
</dbReference>
<evidence type="ECO:0000256" key="11">
    <source>
        <dbReference type="ARBA" id="ARBA00037449"/>
    </source>
</evidence>
<feature type="region of interest" description="Disordered" evidence="14">
    <location>
        <begin position="1"/>
        <end position="141"/>
    </location>
</feature>
<evidence type="ECO:0000259" key="15">
    <source>
        <dbReference type="PROSITE" id="PS51192"/>
    </source>
</evidence>
<dbReference type="GO" id="GO:0005524">
    <property type="term" value="F:ATP binding"/>
    <property type="evidence" value="ECO:0007669"/>
    <property type="project" value="UniProtKB-KW"/>
</dbReference>
<dbReference type="InterPro" id="IPR014014">
    <property type="entry name" value="RNA_helicase_DEAD_Q_motif"/>
</dbReference>
<keyword evidence="4" id="KW-0690">Ribosome biogenesis</keyword>
<comment type="similarity">
    <text evidence="2">Belongs to the DEAD box helicase family. DDX5/DBP2 subfamily.</text>
</comment>
<evidence type="ECO:0000259" key="17">
    <source>
        <dbReference type="PROSITE" id="PS51195"/>
    </source>
</evidence>
<feature type="compositionally biased region" description="Low complexity" evidence="14">
    <location>
        <begin position="122"/>
        <end position="137"/>
    </location>
</feature>
<dbReference type="CDD" id="cd18787">
    <property type="entry name" value="SF2_C_DEAD"/>
    <property type="match status" value="1"/>
</dbReference>
<dbReference type="EMBL" id="JAPDMZ010000179">
    <property type="protein sequence ID" value="KAK0546842.1"/>
    <property type="molecule type" value="Genomic_DNA"/>
</dbReference>
<dbReference type="GO" id="GO:0003676">
    <property type="term" value="F:nucleic acid binding"/>
    <property type="evidence" value="ECO:0007669"/>
    <property type="project" value="InterPro"/>
</dbReference>
<dbReference type="InterPro" id="IPR044742">
    <property type="entry name" value="DEAD/DEAH_RhlB"/>
</dbReference>
<keyword evidence="6 13" id="KW-0547">Nucleotide-binding</keyword>
<dbReference type="CDD" id="cd00268">
    <property type="entry name" value="DEADc"/>
    <property type="match status" value="1"/>
</dbReference>
<keyword evidence="7 13" id="KW-0378">Hydrolase</keyword>
<evidence type="ECO:0000256" key="12">
    <source>
        <dbReference type="PROSITE-ProRule" id="PRU00552"/>
    </source>
</evidence>
<dbReference type="PROSITE" id="PS00039">
    <property type="entry name" value="DEAD_ATP_HELICASE"/>
    <property type="match status" value="1"/>
</dbReference>
<dbReference type="InterPro" id="IPR011545">
    <property type="entry name" value="DEAD/DEAH_box_helicase_dom"/>
</dbReference>
<dbReference type="AlphaFoldDB" id="A0AAN6GP73"/>
<keyword evidence="19" id="KW-1185">Reference proteome</keyword>
<keyword evidence="8 13" id="KW-0347">Helicase</keyword>
<evidence type="ECO:0000256" key="1">
    <source>
        <dbReference type="ARBA" id="ARBA00004604"/>
    </source>
</evidence>
<evidence type="ECO:0000313" key="19">
    <source>
        <dbReference type="Proteomes" id="UP001176517"/>
    </source>
</evidence>
<dbReference type="Proteomes" id="UP001176517">
    <property type="component" value="Unassembled WGS sequence"/>
</dbReference>
<comment type="function">
    <text evidence="11">ATP-dependent RNA helicase required for 60S ribosomal subunit synthesis. Involved in efficient pre-rRNA processing, predominantly at site A3, which is necessary for the normal formation of 25S and 5.8S rRNAs.</text>
</comment>
<dbReference type="FunFam" id="3.40.50.300:FF:000008">
    <property type="entry name" value="ATP-dependent RNA helicase RhlB"/>
    <property type="match status" value="1"/>
</dbReference>
<gene>
    <name evidence="18" type="primary">DBP3</name>
    <name evidence="18" type="ORF">OC846_005109</name>
</gene>
<dbReference type="InterPro" id="IPR000629">
    <property type="entry name" value="RNA-helicase_DEAD-box_CS"/>
</dbReference>
<evidence type="ECO:0000256" key="13">
    <source>
        <dbReference type="RuleBase" id="RU000492"/>
    </source>
</evidence>
<comment type="caution">
    <text evidence="18">The sequence shown here is derived from an EMBL/GenBank/DDBJ whole genome shotgun (WGS) entry which is preliminary data.</text>
</comment>
<evidence type="ECO:0000256" key="2">
    <source>
        <dbReference type="ARBA" id="ARBA00009334"/>
    </source>
</evidence>
<accession>A0AAN6GP73</accession>
<dbReference type="GO" id="GO:0003724">
    <property type="term" value="F:RNA helicase activity"/>
    <property type="evidence" value="ECO:0007669"/>
    <property type="project" value="UniProtKB-EC"/>
</dbReference>
<reference evidence="18" key="1">
    <citation type="journal article" date="2023" name="PhytoFront">
        <title>Draft Genome Resources of Seven Strains of Tilletia horrida, Causal Agent of Kernel Smut of Rice.</title>
        <authorList>
            <person name="Khanal S."/>
            <person name="Antony Babu S."/>
            <person name="Zhou X.G."/>
        </authorList>
    </citation>
    <scope>NUCLEOTIDE SEQUENCE</scope>
    <source>
        <strain evidence="18">TX6</strain>
    </source>
</reference>
<dbReference type="InterPro" id="IPR001650">
    <property type="entry name" value="Helicase_C-like"/>
</dbReference>
<dbReference type="PANTHER" id="PTHR47958">
    <property type="entry name" value="ATP-DEPENDENT RNA HELICASE DBP3"/>
    <property type="match status" value="1"/>
</dbReference>
<dbReference type="PROSITE" id="PS51192">
    <property type="entry name" value="HELICASE_ATP_BIND_1"/>
    <property type="match status" value="1"/>
</dbReference>
<dbReference type="SMART" id="SM00490">
    <property type="entry name" value="HELICc"/>
    <property type="match status" value="1"/>
</dbReference>
<dbReference type="SUPFAM" id="SSF52540">
    <property type="entry name" value="P-loop containing nucleoside triphosphate hydrolases"/>
    <property type="match status" value="1"/>
</dbReference>
<feature type="domain" description="Helicase ATP-binding" evidence="15">
    <location>
        <begin position="206"/>
        <end position="406"/>
    </location>
</feature>
<evidence type="ECO:0000256" key="5">
    <source>
        <dbReference type="ARBA" id="ARBA00022552"/>
    </source>
</evidence>
<dbReference type="InterPro" id="IPR027417">
    <property type="entry name" value="P-loop_NTPase"/>
</dbReference>
<protein>
    <recommendedName>
        <fullName evidence="3">RNA helicase</fullName>
        <ecNumber evidence="3">3.6.4.13</ecNumber>
    </recommendedName>
</protein>
<evidence type="ECO:0000259" key="16">
    <source>
        <dbReference type="PROSITE" id="PS51194"/>
    </source>
</evidence>
<dbReference type="Pfam" id="PF00271">
    <property type="entry name" value="Helicase_C"/>
    <property type="match status" value="1"/>
</dbReference>
<evidence type="ECO:0000256" key="8">
    <source>
        <dbReference type="ARBA" id="ARBA00022806"/>
    </source>
</evidence>
<evidence type="ECO:0000313" key="18">
    <source>
        <dbReference type="EMBL" id="KAK0546842.1"/>
    </source>
</evidence>
<feature type="domain" description="DEAD-box RNA helicase Q" evidence="17">
    <location>
        <begin position="175"/>
        <end position="203"/>
    </location>
</feature>
<dbReference type="PROSITE" id="PS51194">
    <property type="entry name" value="HELICASE_CTER"/>
    <property type="match status" value="1"/>
</dbReference>
<keyword evidence="10" id="KW-0539">Nucleus</keyword>
<feature type="compositionally biased region" description="Basic and acidic residues" evidence="14">
    <location>
        <begin position="93"/>
        <end position="104"/>
    </location>
</feature>
<dbReference type="GO" id="GO:0016787">
    <property type="term" value="F:hydrolase activity"/>
    <property type="evidence" value="ECO:0007669"/>
    <property type="project" value="UniProtKB-KW"/>
</dbReference>
<feature type="domain" description="Helicase C-terminal" evidence="16">
    <location>
        <begin position="435"/>
        <end position="589"/>
    </location>
</feature>
<sequence length="618" mass="67283">MSADDKVKKTKKQQEAMSDSPDAATAAAAEKAARKAAKKEAKKRKREAAAAAQAQVDDSTEPDQEEQEPKRKKNKKAQSDAAQQQDNDDDQDSEKAKRKEEKKAKKDKKKDKSKKESNGDEATSTASTSTPTVIAPSDASAARDFLKTNNITIEVPDDDSPSSSSKQTPLPMIAFSELKPHLQPALWTALESQGFKAPTPIQACCWPILLGGSDVVGIAETGSGKTFAFGLPALQLIASTSSSSSSEKKSKGKSKAAAHVSMLVVAPTRELAIQTHENLALLATPLGIGSICLFGGVSKHDQISALQSSSPPIRIVVGTPGRILDLARGSDHFESALDLSHVQYLVLDEADRMLDKGFEPDIRAIIGMSRSHTHPEGGRHTSMFSATWPPAVRGLAESFMRNPTRVTVGSDELSANRRVSQEVEVLDDGRAKERRLGQILNNIARPRKGSSQPNKDKILIFALYKKEAQRVEQNLRRNGYAVSGIHGDLSQQDRMSSLENFKTAKTPLLVATDVAARGLDIPNVEYVINYTFPLTIEDYVHRIGRTGRGGKTGKSITFFTEEDKAHAGELMRVLKDADQPVPEEMNRFPTTIKKKSHSAFGDHYRDLVPGKAKKITFD</sequence>